<dbReference type="AlphaFoldDB" id="A0A7J9UWY4"/>
<name>A0A7J9UWY4_9MICO</name>
<dbReference type="PANTHER" id="PTHR43861">
    <property type="entry name" value="TRANS-ACONITATE 2-METHYLTRANSFERASE-RELATED"/>
    <property type="match status" value="1"/>
</dbReference>
<keyword evidence="1 2" id="KW-0808">Transferase</keyword>
<dbReference type="PANTHER" id="PTHR43861:SF3">
    <property type="entry name" value="PUTATIVE (AFU_ORTHOLOGUE AFUA_2G14390)-RELATED"/>
    <property type="match status" value="1"/>
</dbReference>
<dbReference type="Gene3D" id="3.40.50.150">
    <property type="entry name" value="Vaccinia Virus protein VP39"/>
    <property type="match status" value="1"/>
</dbReference>
<keyword evidence="2" id="KW-0489">Methyltransferase</keyword>
<protein>
    <submittedName>
        <fullName evidence="2">Methyltransferase domain-containing protein</fullName>
    </submittedName>
</protein>
<reference evidence="2 3" key="1">
    <citation type="submission" date="2019-10" db="EMBL/GenBank/DDBJ databases">
        <title>Georgenia wutianyii sp. nov. and Georgenia yuyongxinii sp. nov. isolated from plateau pika (Ochotona curzoniae) in the Qinghai-Tibet plateau of China.</title>
        <authorList>
            <person name="Tian Z."/>
        </authorList>
    </citation>
    <scope>NUCLEOTIDE SEQUENCE [LARGE SCALE GENOMIC DNA]</scope>
    <source>
        <strain evidence="2 3">JCM 15130</strain>
    </source>
</reference>
<dbReference type="OrthoDB" id="9791837at2"/>
<evidence type="ECO:0000256" key="1">
    <source>
        <dbReference type="ARBA" id="ARBA00022679"/>
    </source>
</evidence>
<dbReference type="GO" id="GO:0032259">
    <property type="term" value="P:methylation"/>
    <property type="evidence" value="ECO:0007669"/>
    <property type="project" value="UniProtKB-KW"/>
</dbReference>
<dbReference type="SUPFAM" id="SSF53335">
    <property type="entry name" value="S-adenosyl-L-methionine-dependent methyltransferases"/>
    <property type="match status" value="1"/>
</dbReference>
<dbReference type="InterPro" id="IPR029063">
    <property type="entry name" value="SAM-dependent_MTases_sf"/>
</dbReference>
<dbReference type="GO" id="GO:0008168">
    <property type="term" value="F:methyltransferase activity"/>
    <property type="evidence" value="ECO:0007669"/>
    <property type="project" value="UniProtKB-KW"/>
</dbReference>
<organism evidence="2 3">
    <name type="scientific">Georgenia ruanii</name>
    <dbReference type="NCBI Taxonomy" id="348442"/>
    <lineage>
        <taxon>Bacteria</taxon>
        <taxon>Bacillati</taxon>
        <taxon>Actinomycetota</taxon>
        <taxon>Actinomycetes</taxon>
        <taxon>Micrococcales</taxon>
        <taxon>Bogoriellaceae</taxon>
        <taxon>Georgenia</taxon>
    </lineage>
</organism>
<gene>
    <name evidence="2" type="ORF">GB882_10695</name>
</gene>
<evidence type="ECO:0000313" key="3">
    <source>
        <dbReference type="Proteomes" id="UP000429644"/>
    </source>
</evidence>
<proteinExistence type="predicted"/>
<accession>A0A7J9UWY4</accession>
<dbReference type="EMBL" id="WHPD01002306">
    <property type="protein sequence ID" value="MPV89136.1"/>
    <property type="molecule type" value="Genomic_DNA"/>
</dbReference>
<keyword evidence="3" id="KW-1185">Reference proteome</keyword>
<comment type="caution">
    <text evidence="2">The sequence shown here is derived from an EMBL/GenBank/DDBJ whole genome shotgun (WGS) entry which is preliminary data.</text>
</comment>
<dbReference type="RefSeq" id="WP_152231834.1">
    <property type="nucleotide sequence ID" value="NZ_BAAAOT010000027.1"/>
</dbReference>
<evidence type="ECO:0000313" key="2">
    <source>
        <dbReference type="EMBL" id="MPV89136.1"/>
    </source>
</evidence>
<dbReference type="Proteomes" id="UP000429644">
    <property type="component" value="Unassembled WGS sequence"/>
</dbReference>
<dbReference type="Pfam" id="PF13489">
    <property type="entry name" value="Methyltransf_23"/>
    <property type="match status" value="1"/>
</dbReference>
<dbReference type="CDD" id="cd02440">
    <property type="entry name" value="AdoMet_MTases"/>
    <property type="match status" value="1"/>
</dbReference>
<sequence length="204" mass="22104">MGTEHFDATAADWDRDEQKVIRARQVARAVAAAVPLSPRTRLLDYGAGTGLVTQALDGQVGAATLADNSTGMRGVIRDKITVGALPEGARVWDLDLDTQPAPDERFDLIVTSMVLHHVHALDRVLSRFAELLEPGGYLCIADLDREDGGFHGHDFDGHHGFDRDELAAQLTDAGLVDVAVRDCTDFDREGVTYSVFLAVARRPG</sequence>